<name>A0AAV1CEB0_OLDCO</name>
<proteinExistence type="predicted"/>
<dbReference type="AlphaFoldDB" id="A0AAV1CEB0"/>
<dbReference type="Proteomes" id="UP001161247">
    <property type="component" value="Chromosome 2"/>
</dbReference>
<dbReference type="InterPro" id="IPR007750">
    <property type="entry name" value="DUF674"/>
</dbReference>
<dbReference type="Pfam" id="PF05056">
    <property type="entry name" value="DUF674"/>
    <property type="match status" value="1"/>
</dbReference>
<dbReference type="PANTHER" id="PTHR33103:SF19">
    <property type="entry name" value="OS09G0544700 PROTEIN"/>
    <property type="match status" value="1"/>
</dbReference>
<reference evidence="1" key="1">
    <citation type="submission" date="2023-03" db="EMBL/GenBank/DDBJ databases">
        <authorList>
            <person name="Julca I."/>
        </authorList>
    </citation>
    <scope>NUCLEOTIDE SEQUENCE</scope>
</reference>
<dbReference type="EMBL" id="OX459119">
    <property type="protein sequence ID" value="CAI9093009.1"/>
    <property type="molecule type" value="Genomic_DNA"/>
</dbReference>
<evidence type="ECO:0000313" key="1">
    <source>
        <dbReference type="EMBL" id="CAI9093009.1"/>
    </source>
</evidence>
<sequence>MSLKLLIDTKPNQTKDTLLQPKIPVGRTTYSTTLLTLSPEDVKWEKVVYRCGNCGYSPGYFSEEPGVICPNCKNYMHDKLKCVPSPEVSERQTSTGGNVELENAGFVKGIVTNMVMDDLVVKPMSTISSIALLNKLNVQEVGALQEKLVDLPH</sequence>
<protein>
    <submittedName>
        <fullName evidence="1">OLC1v1028406C1</fullName>
    </submittedName>
</protein>
<dbReference type="PANTHER" id="PTHR33103">
    <property type="entry name" value="OS01G0153900 PROTEIN"/>
    <property type="match status" value="1"/>
</dbReference>
<gene>
    <name evidence="1" type="ORF">OLC1_LOCUS4533</name>
</gene>
<accession>A0AAV1CEB0</accession>
<keyword evidence="2" id="KW-1185">Reference proteome</keyword>
<organism evidence="1 2">
    <name type="scientific">Oldenlandia corymbosa var. corymbosa</name>
    <dbReference type="NCBI Taxonomy" id="529605"/>
    <lineage>
        <taxon>Eukaryota</taxon>
        <taxon>Viridiplantae</taxon>
        <taxon>Streptophyta</taxon>
        <taxon>Embryophyta</taxon>
        <taxon>Tracheophyta</taxon>
        <taxon>Spermatophyta</taxon>
        <taxon>Magnoliopsida</taxon>
        <taxon>eudicotyledons</taxon>
        <taxon>Gunneridae</taxon>
        <taxon>Pentapetalae</taxon>
        <taxon>asterids</taxon>
        <taxon>lamiids</taxon>
        <taxon>Gentianales</taxon>
        <taxon>Rubiaceae</taxon>
        <taxon>Rubioideae</taxon>
        <taxon>Spermacoceae</taxon>
        <taxon>Hedyotis-Oldenlandia complex</taxon>
        <taxon>Oldenlandia</taxon>
    </lineage>
</organism>
<evidence type="ECO:0000313" key="2">
    <source>
        <dbReference type="Proteomes" id="UP001161247"/>
    </source>
</evidence>